<dbReference type="EMBL" id="JWZX01001699">
    <property type="protein sequence ID" value="KOO32723.1"/>
    <property type="molecule type" value="Genomic_DNA"/>
</dbReference>
<sequence>MSTIESPEWAVQSGGTGPVHGFGIAHDGAGGALVSGYFSGNASFGSTSLASRGTEDAFVMHVTASGAIDWAVQAGDHGMLADHIDSGTFHDPGYGIAHDGEGGAFLTGYFMDSASFGSTLLESRGLADAFVMHVTASGAIDWVVQAGGGTFTSGRGIAHDGAGGALVTGDFSDRASFGSTLLESRGLADAFVMHVTASGVIDWAVQAGGESLDQGWGIAHDGAGGALVTGYFGSTAISKASPVASFGSTSLIRQGSADAFVMHVTASGTIDWAVQAGGADANTGGYSIAHDGAGGALVTGDFNGKVSFGSTSLIRQGIADAFVMHVTASGAIDWAVQAGGADTKTGGFSIAHDGVGGALVAGDFDGNASFGSTSLIVQGGRRSNAFVMHVTASGAIDWAVGSSAHPRAIAHDGEGSTLIRVA</sequence>
<dbReference type="PANTHER" id="PTHR35580:SF1">
    <property type="entry name" value="PHYTASE-LIKE DOMAIN-CONTAINING PROTEIN"/>
    <property type="match status" value="1"/>
</dbReference>
<dbReference type="OrthoDB" id="10689674at2759"/>
<gene>
    <name evidence="1" type="ORF">Ctob_014396</name>
</gene>
<keyword evidence="2" id="KW-1185">Reference proteome</keyword>
<organism evidence="1 2">
    <name type="scientific">Chrysochromulina tobinii</name>
    <dbReference type="NCBI Taxonomy" id="1460289"/>
    <lineage>
        <taxon>Eukaryota</taxon>
        <taxon>Haptista</taxon>
        <taxon>Haptophyta</taxon>
        <taxon>Prymnesiophyceae</taxon>
        <taxon>Prymnesiales</taxon>
        <taxon>Chrysochromulinaceae</taxon>
        <taxon>Chrysochromulina</taxon>
    </lineage>
</organism>
<protein>
    <submittedName>
        <fullName evidence="1">Pkd domain-containing protein</fullName>
    </submittedName>
</protein>
<comment type="caution">
    <text evidence="1">The sequence shown here is derived from an EMBL/GenBank/DDBJ whole genome shotgun (WGS) entry which is preliminary data.</text>
</comment>
<dbReference type="Proteomes" id="UP000037460">
    <property type="component" value="Unassembled WGS sequence"/>
</dbReference>
<reference evidence="2" key="1">
    <citation type="journal article" date="2015" name="PLoS Genet.">
        <title>Genome Sequence and Transcriptome Analyses of Chrysochromulina tobin: Metabolic Tools for Enhanced Algal Fitness in the Prominent Order Prymnesiales (Haptophyceae).</title>
        <authorList>
            <person name="Hovde B.T."/>
            <person name="Deodato C.R."/>
            <person name="Hunsperger H.M."/>
            <person name="Ryken S.A."/>
            <person name="Yost W."/>
            <person name="Jha R.K."/>
            <person name="Patterson J."/>
            <person name="Monnat R.J. Jr."/>
            <person name="Barlow S.B."/>
            <person name="Starkenburg S.R."/>
            <person name="Cattolico R.A."/>
        </authorList>
    </citation>
    <scope>NUCLEOTIDE SEQUENCE</scope>
    <source>
        <strain evidence="2">CCMP291</strain>
    </source>
</reference>
<dbReference type="PANTHER" id="PTHR35580">
    <property type="entry name" value="CELL SURFACE GLYCOPROTEIN (S-LAYER PROTEIN)-LIKE PROTEIN"/>
    <property type="match status" value="1"/>
</dbReference>
<proteinExistence type="predicted"/>
<accession>A0A0M0K2W0</accession>
<dbReference type="InterPro" id="IPR052918">
    <property type="entry name" value="Motility_Chemotaxis_Reg"/>
</dbReference>
<evidence type="ECO:0000313" key="1">
    <source>
        <dbReference type="EMBL" id="KOO32723.1"/>
    </source>
</evidence>
<evidence type="ECO:0000313" key="2">
    <source>
        <dbReference type="Proteomes" id="UP000037460"/>
    </source>
</evidence>
<name>A0A0M0K2W0_9EUKA</name>
<dbReference type="AlphaFoldDB" id="A0A0M0K2W0"/>